<accession>A0ABW3MPM6</accession>
<gene>
    <name evidence="1" type="ORF">ACFQ1S_40720</name>
</gene>
<sequence length="169" mass="19345">MRLVGELQELELGLVIDIVPNHMGVADSKANQWWWDVLTYGQEAEHARFFDIDWSVGKLLLPVLGSDSLDGLSIEDGELRYYDHHFPIAPGTEGGTPEEVHDRQHYKLINWRRANSELNYRRFFDINTLAAVRVQDPVVFEAMHATVLRWANNLEITGIRVDHPDGLAN</sequence>
<protein>
    <submittedName>
        <fullName evidence="1">Malto-oligosyltrehalose synthase</fullName>
    </submittedName>
</protein>
<dbReference type="Gene3D" id="3.30.1590.10">
    <property type="entry name" value="Maltooligosyl trehalose synthase, domain 2"/>
    <property type="match status" value="1"/>
</dbReference>
<evidence type="ECO:0000313" key="1">
    <source>
        <dbReference type="EMBL" id="MFD1051424.1"/>
    </source>
</evidence>
<evidence type="ECO:0000313" key="2">
    <source>
        <dbReference type="Proteomes" id="UP001597045"/>
    </source>
</evidence>
<reference evidence="2" key="1">
    <citation type="journal article" date="2019" name="Int. J. Syst. Evol. Microbiol.">
        <title>The Global Catalogue of Microorganisms (GCM) 10K type strain sequencing project: providing services to taxonomists for standard genome sequencing and annotation.</title>
        <authorList>
            <consortium name="The Broad Institute Genomics Platform"/>
            <consortium name="The Broad Institute Genome Sequencing Center for Infectious Disease"/>
            <person name="Wu L."/>
            <person name="Ma J."/>
        </authorList>
    </citation>
    <scope>NUCLEOTIDE SEQUENCE [LARGE SCALE GENOMIC DNA]</scope>
    <source>
        <strain evidence="2">JCM 31486</strain>
    </source>
</reference>
<proteinExistence type="predicted"/>
<keyword evidence="2" id="KW-1185">Reference proteome</keyword>
<dbReference type="EMBL" id="JBHTIS010003582">
    <property type="protein sequence ID" value="MFD1051424.1"/>
    <property type="molecule type" value="Genomic_DNA"/>
</dbReference>
<dbReference type="Proteomes" id="UP001597045">
    <property type="component" value="Unassembled WGS sequence"/>
</dbReference>
<dbReference type="InterPro" id="IPR017853">
    <property type="entry name" value="GH"/>
</dbReference>
<name>A0ABW3MPM6_9PSEU</name>
<comment type="caution">
    <text evidence="1">The sequence shown here is derived from an EMBL/GenBank/DDBJ whole genome shotgun (WGS) entry which is preliminary data.</text>
</comment>
<organism evidence="1 2">
    <name type="scientific">Kibdelosporangium lantanae</name>
    <dbReference type="NCBI Taxonomy" id="1497396"/>
    <lineage>
        <taxon>Bacteria</taxon>
        <taxon>Bacillati</taxon>
        <taxon>Actinomycetota</taxon>
        <taxon>Actinomycetes</taxon>
        <taxon>Pseudonocardiales</taxon>
        <taxon>Pseudonocardiaceae</taxon>
        <taxon>Kibdelosporangium</taxon>
    </lineage>
</organism>
<dbReference type="SUPFAM" id="SSF51445">
    <property type="entry name" value="(Trans)glycosidases"/>
    <property type="match status" value="1"/>
</dbReference>
<dbReference type="PANTHER" id="PTHR10357:SF216">
    <property type="entry name" value="MALTOOLIGOSYL TREHALOSE SYNTHASE-RELATED"/>
    <property type="match status" value="1"/>
</dbReference>
<dbReference type="PANTHER" id="PTHR10357">
    <property type="entry name" value="ALPHA-AMYLASE FAMILY MEMBER"/>
    <property type="match status" value="1"/>
</dbReference>
<dbReference type="Gene3D" id="3.20.20.80">
    <property type="entry name" value="Glycosidases"/>
    <property type="match status" value="1"/>
</dbReference>
<feature type="non-terminal residue" evidence="1">
    <location>
        <position position="169"/>
    </location>
</feature>